<keyword evidence="4" id="KW-0393">Immunoglobulin domain</keyword>
<feature type="non-terminal residue" evidence="7">
    <location>
        <position position="208"/>
    </location>
</feature>
<keyword evidence="1" id="KW-0732">Signal</keyword>
<dbReference type="PROSITE" id="PS50835">
    <property type="entry name" value="IG_LIKE"/>
    <property type="match status" value="1"/>
</dbReference>
<keyword evidence="2" id="KW-1015">Disulfide bond</keyword>
<evidence type="ECO:0000256" key="1">
    <source>
        <dbReference type="ARBA" id="ARBA00022729"/>
    </source>
</evidence>
<keyword evidence="8" id="KW-1185">Reference proteome</keyword>
<comment type="caution">
    <text evidence="7">The sequence shown here is derived from an EMBL/GenBank/DDBJ whole genome shotgun (WGS) entry which is preliminary data.</text>
</comment>
<dbReference type="InterPro" id="IPR003598">
    <property type="entry name" value="Ig_sub2"/>
</dbReference>
<sequence length="208" mass="22407">AQQSPGSTEPAQSKESSSAMPSVGPPAPLISTRTARGSTKPTCRCRWCWSRGMAACTASAPSTRPQTGSSCELLVSDAMASPALWPGMPLTVPLSPPEPLSEPEIVGNSSVKAGGNTKLVCRVLEGTADLFWWKKNGELLLESERIQFVNNSTLHIIGASIDDSGYYTCVVSNAVSQNETSFLLHIHSEWPFLPQKPWEQPQKRDPLS</sequence>
<evidence type="ECO:0000313" key="7">
    <source>
        <dbReference type="EMBL" id="NXS13367.1"/>
    </source>
</evidence>
<dbReference type="InterPro" id="IPR003599">
    <property type="entry name" value="Ig_sub"/>
</dbReference>
<evidence type="ECO:0000256" key="4">
    <source>
        <dbReference type="ARBA" id="ARBA00023319"/>
    </source>
</evidence>
<dbReference type="InterPro" id="IPR013783">
    <property type="entry name" value="Ig-like_fold"/>
</dbReference>
<evidence type="ECO:0000256" key="5">
    <source>
        <dbReference type="SAM" id="MobiDB-lite"/>
    </source>
</evidence>
<proteinExistence type="predicted"/>
<feature type="domain" description="Ig-like" evidence="6">
    <location>
        <begin position="97"/>
        <end position="181"/>
    </location>
</feature>
<reference evidence="7 8" key="1">
    <citation type="submission" date="2019-09" db="EMBL/GenBank/DDBJ databases">
        <title>Bird 10,000 Genomes (B10K) Project - Family phase.</title>
        <authorList>
            <person name="Zhang G."/>
        </authorList>
    </citation>
    <scope>NUCLEOTIDE SEQUENCE [LARGE SCALE GENOMIC DNA]</scope>
    <source>
        <strain evidence="7">B10K-DU-002-79</strain>
    </source>
</reference>
<feature type="compositionally biased region" description="Polar residues" evidence="5">
    <location>
        <begin position="31"/>
        <end position="40"/>
    </location>
</feature>
<dbReference type="SMART" id="SM00409">
    <property type="entry name" value="IG"/>
    <property type="match status" value="1"/>
</dbReference>
<dbReference type="Pfam" id="PF13927">
    <property type="entry name" value="Ig_3"/>
    <property type="match status" value="1"/>
</dbReference>
<feature type="non-terminal residue" evidence="7">
    <location>
        <position position="1"/>
    </location>
</feature>
<gene>
    <name evidence="7" type="primary">Hmcn1_0</name>
    <name evidence="7" type="ORF">NEOCOR_R09893</name>
</gene>
<dbReference type="SUPFAM" id="SSF48726">
    <property type="entry name" value="Immunoglobulin"/>
    <property type="match status" value="1"/>
</dbReference>
<protein>
    <submittedName>
        <fullName evidence="7">HMCN1 protein</fullName>
    </submittedName>
</protein>
<dbReference type="PANTHER" id="PTHR44337">
    <property type="entry name" value="CARCINOEMBRYONIC ANTIGEN-RELATED CELL ADHESION MOLECULE 8"/>
    <property type="match status" value="1"/>
</dbReference>
<dbReference type="EMBL" id="VYZS01330935">
    <property type="protein sequence ID" value="NXS13367.1"/>
    <property type="molecule type" value="Genomic_DNA"/>
</dbReference>
<evidence type="ECO:0000256" key="3">
    <source>
        <dbReference type="ARBA" id="ARBA00023180"/>
    </source>
</evidence>
<dbReference type="AlphaFoldDB" id="A0A7L2RY57"/>
<evidence type="ECO:0000259" key="6">
    <source>
        <dbReference type="PROSITE" id="PS50835"/>
    </source>
</evidence>
<dbReference type="InterPro" id="IPR052598">
    <property type="entry name" value="IgSF_CEA-related"/>
</dbReference>
<dbReference type="SMART" id="SM00408">
    <property type="entry name" value="IGc2"/>
    <property type="match status" value="1"/>
</dbReference>
<organism evidence="7 8">
    <name type="scientific">Neodrepanis coruscans</name>
    <name type="common">wattled asity</name>
    <dbReference type="NCBI Taxonomy" id="254563"/>
    <lineage>
        <taxon>Eukaryota</taxon>
        <taxon>Metazoa</taxon>
        <taxon>Chordata</taxon>
        <taxon>Craniata</taxon>
        <taxon>Vertebrata</taxon>
        <taxon>Euteleostomi</taxon>
        <taxon>Archelosauria</taxon>
        <taxon>Archosauria</taxon>
        <taxon>Dinosauria</taxon>
        <taxon>Saurischia</taxon>
        <taxon>Theropoda</taxon>
        <taxon>Coelurosauria</taxon>
        <taxon>Aves</taxon>
        <taxon>Neognathae</taxon>
        <taxon>Neoaves</taxon>
        <taxon>Telluraves</taxon>
        <taxon>Australaves</taxon>
        <taxon>Passeriformes</taxon>
        <taxon>Philepittidae</taxon>
        <taxon>Neodrepanis</taxon>
    </lineage>
</organism>
<feature type="compositionally biased region" description="Polar residues" evidence="5">
    <location>
        <begin position="1"/>
        <end position="20"/>
    </location>
</feature>
<dbReference type="InterPro" id="IPR007110">
    <property type="entry name" value="Ig-like_dom"/>
</dbReference>
<dbReference type="CDD" id="cd00096">
    <property type="entry name" value="Ig"/>
    <property type="match status" value="1"/>
</dbReference>
<dbReference type="Proteomes" id="UP000560066">
    <property type="component" value="Unassembled WGS sequence"/>
</dbReference>
<dbReference type="PANTHER" id="PTHR44337:SF20">
    <property type="entry name" value="CARCINOEMBRYONIC ANTIGEN-RELATED CELL ADHESION MOLECULE 5-RELATED"/>
    <property type="match status" value="1"/>
</dbReference>
<evidence type="ECO:0000313" key="8">
    <source>
        <dbReference type="Proteomes" id="UP000560066"/>
    </source>
</evidence>
<feature type="region of interest" description="Disordered" evidence="5">
    <location>
        <begin position="1"/>
        <end position="40"/>
    </location>
</feature>
<keyword evidence="3" id="KW-0325">Glycoprotein</keyword>
<evidence type="ECO:0000256" key="2">
    <source>
        <dbReference type="ARBA" id="ARBA00023157"/>
    </source>
</evidence>
<dbReference type="OrthoDB" id="6353782at2759"/>
<name>A0A7L2RY57_9PASS</name>
<dbReference type="Gene3D" id="2.60.40.10">
    <property type="entry name" value="Immunoglobulins"/>
    <property type="match status" value="1"/>
</dbReference>
<dbReference type="InterPro" id="IPR036179">
    <property type="entry name" value="Ig-like_dom_sf"/>
</dbReference>
<accession>A0A7L2RY57</accession>